<evidence type="ECO:0000313" key="1">
    <source>
        <dbReference type="EMBL" id="KAJ9074123.1"/>
    </source>
</evidence>
<evidence type="ECO:0000313" key="2">
    <source>
        <dbReference type="Proteomes" id="UP001165960"/>
    </source>
</evidence>
<protein>
    <submittedName>
        <fullName evidence="1">Uncharacterized protein</fullName>
    </submittedName>
</protein>
<sequence>MTTSIQKKLLPPPNLPPTANQALAPAAQCPKQQIITTQILQEIMALNLQGLSWDQIADQLQFTRATVMREFNNLMNKGNLIGTAKKPKKAPELQINEAYPIIFDLLQRDPKLPLTQVQKQLACKFTAPFGFGQNRLPSSLKKDRPKSSKTT</sequence>
<dbReference type="EMBL" id="QTSX02002870">
    <property type="protein sequence ID" value="KAJ9074123.1"/>
    <property type="molecule type" value="Genomic_DNA"/>
</dbReference>
<keyword evidence="2" id="KW-1185">Reference proteome</keyword>
<gene>
    <name evidence="1" type="ORF">DSO57_1009450</name>
</gene>
<dbReference type="Proteomes" id="UP001165960">
    <property type="component" value="Unassembled WGS sequence"/>
</dbReference>
<reference evidence="1" key="1">
    <citation type="submission" date="2022-04" db="EMBL/GenBank/DDBJ databases">
        <title>Genome of the entomopathogenic fungus Entomophthora muscae.</title>
        <authorList>
            <person name="Elya C."/>
            <person name="Lovett B.R."/>
            <person name="Lee E."/>
            <person name="Macias A.M."/>
            <person name="Hajek A.E."/>
            <person name="De Bivort B.L."/>
            <person name="Kasson M.T."/>
            <person name="De Fine Licht H.H."/>
            <person name="Stajich J.E."/>
        </authorList>
    </citation>
    <scope>NUCLEOTIDE SEQUENCE</scope>
    <source>
        <strain evidence="1">Berkeley</strain>
    </source>
</reference>
<accession>A0ACC2THG9</accession>
<name>A0ACC2THG9_9FUNG</name>
<comment type="caution">
    <text evidence="1">The sequence shown here is derived from an EMBL/GenBank/DDBJ whole genome shotgun (WGS) entry which is preliminary data.</text>
</comment>
<organism evidence="1 2">
    <name type="scientific">Entomophthora muscae</name>
    <dbReference type="NCBI Taxonomy" id="34485"/>
    <lineage>
        <taxon>Eukaryota</taxon>
        <taxon>Fungi</taxon>
        <taxon>Fungi incertae sedis</taxon>
        <taxon>Zoopagomycota</taxon>
        <taxon>Entomophthoromycotina</taxon>
        <taxon>Entomophthoromycetes</taxon>
        <taxon>Entomophthorales</taxon>
        <taxon>Entomophthoraceae</taxon>
        <taxon>Entomophthora</taxon>
    </lineage>
</organism>
<proteinExistence type="predicted"/>